<dbReference type="Gene3D" id="2.60.40.1640">
    <property type="entry name" value="Conserved domain protein"/>
    <property type="match status" value="1"/>
</dbReference>
<dbReference type="InterPro" id="IPR025436">
    <property type="entry name" value="DUF4179"/>
</dbReference>
<evidence type="ECO:0008006" key="6">
    <source>
        <dbReference type="Google" id="ProtNLM"/>
    </source>
</evidence>
<organism evidence="4 5">
    <name type="scientific">Lysinibacillus contaminans</name>
    <dbReference type="NCBI Taxonomy" id="1293441"/>
    <lineage>
        <taxon>Bacteria</taxon>
        <taxon>Bacillati</taxon>
        <taxon>Bacillota</taxon>
        <taxon>Bacilli</taxon>
        <taxon>Bacillales</taxon>
        <taxon>Bacillaceae</taxon>
        <taxon>Lysinibacillus</taxon>
    </lineage>
</organism>
<feature type="domain" description="DUF5643" evidence="3">
    <location>
        <begin position="207"/>
        <end position="308"/>
    </location>
</feature>
<dbReference type="InterPro" id="IPR040680">
    <property type="entry name" value="DUF5643"/>
</dbReference>
<dbReference type="EMBL" id="LGRV01000003">
    <property type="protein sequence ID" value="KOS68794.1"/>
    <property type="molecule type" value="Genomic_DNA"/>
</dbReference>
<feature type="domain" description="DUF4179" evidence="2">
    <location>
        <begin position="42"/>
        <end position="126"/>
    </location>
</feature>
<keyword evidence="1" id="KW-0812">Transmembrane</keyword>
<feature type="transmembrane region" description="Helical" evidence="1">
    <location>
        <begin position="41"/>
        <end position="61"/>
    </location>
</feature>
<keyword evidence="1" id="KW-0472">Membrane</keyword>
<dbReference type="Gene3D" id="2.60.40.1630">
    <property type="entry name" value="bacillus anthracis domain"/>
    <property type="match status" value="1"/>
</dbReference>
<comment type="caution">
    <text evidence="4">The sequence shown here is derived from an EMBL/GenBank/DDBJ whole genome shotgun (WGS) entry which is preliminary data.</text>
</comment>
<keyword evidence="5" id="KW-1185">Reference proteome</keyword>
<dbReference type="Pfam" id="PF18705">
    <property type="entry name" value="DUF5643"/>
    <property type="match status" value="1"/>
</dbReference>
<accession>A0ABR5K1Q0</accession>
<reference evidence="5" key="1">
    <citation type="submission" date="2015-07" db="EMBL/GenBank/DDBJ databases">
        <title>Fjat-14205 dsm 2895.</title>
        <authorList>
            <person name="Liu B."/>
            <person name="Wang J."/>
            <person name="Zhu Y."/>
            <person name="Liu G."/>
            <person name="Chen Q."/>
            <person name="Chen Z."/>
            <person name="Lan J."/>
            <person name="Che J."/>
            <person name="Ge C."/>
            <person name="Shi H."/>
            <person name="Pan Z."/>
            <person name="Liu X."/>
        </authorList>
    </citation>
    <scope>NUCLEOTIDE SEQUENCE [LARGE SCALE GENOMIC DNA]</scope>
    <source>
        <strain evidence="5">DSM 25560</strain>
    </source>
</reference>
<proteinExistence type="predicted"/>
<dbReference type="RefSeq" id="WP_053583644.1">
    <property type="nucleotide sequence ID" value="NZ_LGRV01000003.1"/>
</dbReference>
<dbReference type="Proteomes" id="UP000050668">
    <property type="component" value="Unassembled WGS sequence"/>
</dbReference>
<evidence type="ECO:0000256" key="1">
    <source>
        <dbReference type="SAM" id="Phobius"/>
    </source>
</evidence>
<protein>
    <recommendedName>
        <fullName evidence="6">DUF4179 domain-containing protein</fullName>
    </recommendedName>
</protein>
<gene>
    <name evidence="4" type="ORF">AEA09_09750</name>
</gene>
<evidence type="ECO:0000313" key="4">
    <source>
        <dbReference type="EMBL" id="KOS68794.1"/>
    </source>
</evidence>
<keyword evidence="1" id="KW-1133">Transmembrane helix</keyword>
<name>A0ABR5K1Q0_9BACI</name>
<evidence type="ECO:0000259" key="2">
    <source>
        <dbReference type="Pfam" id="PF13786"/>
    </source>
</evidence>
<dbReference type="Pfam" id="PF13786">
    <property type="entry name" value="DUF4179"/>
    <property type="match status" value="1"/>
</dbReference>
<evidence type="ECO:0000313" key="5">
    <source>
        <dbReference type="Proteomes" id="UP000050668"/>
    </source>
</evidence>
<evidence type="ECO:0000259" key="3">
    <source>
        <dbReference type="Pfam" id="PF18705"/>
    </source>
</evidence>
<sequence>MDKDIKRAIDTIQVPMEKLDNAIENGLKVPKRHVKPKQRRALTLVLSSVVTISLIIGLGFISPTMARVLSNFPLLNGIFETIDDSSLKVTLNDKNSTALNKTLTSNGVSLTIQDIVFDGTRLTISYLQEKQAEIYPLHIEVNGEVINSSGVYRGEYLESGKFVGVIEFSPTEQLPDDFDLLVKIHQIGDMVVDWQFNTPITNVNINSKKIAVGQKGEVEGIQYEVKKLELSDTGVSLHVLFHTDSNQLDKIVLNVLDDNGKVLPIINIEGQGDEKSFLFEYLMEPIGGDVESLTISPFFRPSIIERKEVTATLHEEQLPLTISQGKMGDLIVTKIEEQNGQHTMYYKLTRAFTFGARLQQSYLAVEDELGNNLVVTDTKTIAYNQYKLVFTKPAQGDIKLTTMELPMTKKDENAQITVDLSKTK</sequence>